<dbReference type="Proteomes" id="UP001500839">
    <property type="component" value="Unassembled WGS sequence"/>
</dbReference>
<dbReference type="InterPro" id="IPR022742">
    <property type="entry name" value="Hydrolase_4"/>
</dbReference>
<reference evidence="3" key="1">
    <citation type="journal article" date="2019" name="Int. J. Syst. Evol. Microbiol.">
        <title>The Global Catalogue of Microorganisms (GCM) 10K type strain sequencing project: providing services to taxonomists for standard genome sequencing and annotation.</title>
        <authorList>
            <consortium name="The Broad Institute Genomics Platform"/>
            <consortium name="The Broad Institute Genome Sequencing Center for Infectious Disease"/>
            <person name="Wu L."/>
            <person name="Ma J."/>
        </authorList>
    </citation>
    <scope>NUCLEOTIDE SEQUENCE [LARGE SCALE GENOMIC DNA]</scope>
    <source>
        <strain evidence="3">JCM 18542</strain>
    </source>
</reference>
<organism evidence="2 3">
    <name type="scientific">Tomitella cavernea</name>
    <dbReference type="NCBI Taxonomy" id="1387982"/>
    <lineage>
        <taxon>Bacteria</taxon>
        <taxon>Bacillati</taxon>
        <taxon>Actinomycetota</taxon>
        <taxon>Actinomycetes</taxon>
        <taxon>Mycobacteriales</taxon>
        <taxon>Tomitella</taxon>
    </lineage>
</organism>
<dbReference type="Gene3D" id="3.40.50.1820">
    <property type="entry name" value="alpha/beta hydrolase"/>
    <property type="match status" value="1"/>
</dbReference>
<keyword evidence="3" id="KW-1185">Reference proteome</keyword>
<evidence type="ECO:0000313" key="3">
    <source>
        <dbReference type="Proteomes" id="UP001500839"/>
    </source>
</evidence>
<dbReference type="SUPFAM" id="SSF53474">
    <property type="entry name" value="alpha/beta-Hydrolases"/>
    <property type="match status" value="1"/>
</dbReference>
<evidence type="ECO:0000259" key="1">
    <source>
        <dbReference type="Pfam" id="PF12146"/>
    </source>
</evidence>
<name>A0ABP9C667_9ACTN</name>
<dbReference type="EMBL" id="BAABKQ010000001">
    <property type="protein sequence ID" value="GAA4805413.1"/>
    <property type="molecule type" value="Genomic_DNA"/>
</dbReference>
<accession>A0ABP9C667</accession>
<proteinExistence type="predicted"/>
<dbReference type="GO" id="GO:0016787">
    <property type="term" value="F:hydrolase activity"/>
    <property type="evidence" value="ECO:0007669"/>
    <property type="project" value="UniProtKB-KW"/>
</dbReference>
<feature type="domain" description="Serine aminopeptidase S33" evidence="1">
    <location>
        <begin position="11"/>
        <end position="277"/>
    </location>
</feature>
<evidence type="ECO:0000313" key="2">
    <source>
        <dbReference type="EMBL" id="GAA4805413.1"/>
    </source>
</evidence>
<protein>
    <submittedName>
        <fullName evidence="2">Alpha/beta hydrolase</fullName>
    </submittedName>
</protein>
<comment type="caution">
    <text evidence="2">The sequence shown here is derived from an EMBL/GenBank/DDBJ whole genome shotgun (WGS) entry which is preliminary data.</text>
</comment>
<dbReference type="InterPro" id="IPR051044">
    <property type="entry name" value="MAG_DAG_Lipase"/>
</dbReference>
<keyword evidence="2" id="KW-0378">Hydrolase</keyword>
<dbReference type="PANTHER" id="PTHR11614">
    <property type="entry name" value="PHOSPHOLIPASE-RELATED"/>
    <property type="match status" value="1"/>
</dbReference>
<dbReference type="InterPro" id="IPR029058">
    <property type="entry name" value="AB_hydrolase_fold"/>
</dbReference>
<dbReference type="Pfam" id="PF12146">
    <property type="entry name" value="Hydrolase_4"/>
    <property type="match status" value="1"/>
</dbReference>
<sequence>MHVDQWDPPGEPHAVVQIVHGMADRIARYGELAAHLTADGFAVLGADLLGHGETALGPGELGFFAAEGGWETAARDVCALRRIGARRFPGVPYFLLGHSLGSMLVRQHLDDHPAGPDAVDGAILSGTTYMNKPMAAAGIAGLTVAIRARGRGGSRAVSPLVEHLGGRLGRKFTPQRTGSDWLSRDPDYVDANLADPLCGFPATLSLSRDLMVGCRNVGGVAALHRLRTPVLFVSGSEDPLGGRPALRRIVHELEAAGHPDFTALVYPGGRHEMFGEINRAEVFDDVAAWLDARTSTPLTGR</sequence>
<gene>
    <name evidence="2" type="ORF">GCM10023353_05320</name>
</gene>